<dbReference type="InterPro" id="IPR032963">
    <property type="entry name" value="Gclm"/>
</dbReference>
<accession>A0A1I7XG97</accession>
<protein>
    <submittedName>
        <fullName evidence="2">GCS light chain</fullName>
    </submittedName>
</protein>
<dbReference type="GO" id="GO:0006750">
    <property type="term" value="P:glutathione biosynthetic process"/>
    <property type="evidence" value="ECO:0007669"/>
    <property type="project" value="InterPro"/>
</dbReference>
<name>A0A1I7XG97_HETBA</name>
<evidence type="ECO:0000313" key="2">
    <source>
        <dbReference type="WBParaSite" id="Hba_16509"/>
    </source>
</evidence>
<dbReference type="AlphaFoldDB" id="A0A1I7XG97"/>
<sequence length="164" mass="18592">MVVRRYKNSSEEIFASFKIVANSTTTIYNRVISPNSIFSNDFPKEDTKTTLKVSCGISVKIIILSKIIYSLRYFLFVGVSDLDVDRLRLLCNSAISHPPTINHYSIDGCCTVPPELVEFAKERDIQLLTHNDTRNLVIKDEVRGLVENISGRDMVGYENGWTAR</sequence>
<keyword evidence="1" id="KW-1185">Reference proteome</keyword>
<evidence type="ECO:0000313" key="1">
    <source>
        <dbReference type="Proteomes" id="UP000095283"/>
    </source>
</evidence>
<dbReference type="GO" id="GO:0030234">
    <property type="term" value="F:enzyme regulator activity"/>
    <property type="evidence" value="ECO:0007669"/>
    <property type="project" value="TreeGrafter"/>
</dbReference>
<dbReference type="GO" id="GO:0035226">
    <property type="term" value="F:glutamate-cysteine ligase catalytic subunit binding"/>
    <property type="evidence" value="ECO:0007669"/>
    <property type="project" value="InterPro"/>
</dbReference>
<dbReference type="Proteomes" id="UP000095283">
    <property type="component" value="Unplaced"/>
</dbReference>
<dbReference type="GO" id="GO:0017109">
    <property type="term" value="C:glutamate-cysteine ligase complex"/>
    <property type="evidence" value="ECO:0007669"/>
    <property type="project" value="TreeGrafter"/>
</dbReference>
<dbReference type="PANTHER" id="PTHR13295:SF4">
    <property type="entry name" value="GLUTAMATE--CYSTEINE LIGASE REGULATORY SUBUNIT"/>
    <property type="match status" value="1"/>
</dbReference>
<proteinExistence type="predicted"/>
<organism evidence="1 2">
    <name type="scientific">Heterorhabditis bacteriophora</name>
    <name type="common">Entomopathogenic nematode worm</name>
    <dbReference type="NCBI Taxonomy" id="37862"/>
    <lineage>
        <taxon>Eukaryota</taxon>
        <taxon>Metazoa</taxon>
        <taxon>Ecdysozoa</taxon>
        <taxon>Nematoda</taxon>
        <taxon>Chromadorea</taxon>
        <taxon>Rhabditida</taxon>
        <taxon>Rhabditina</taxon>
        <taxon>Rhabditomorpha</taxon>
        <taxon>Strongyloidea</taxon>
        <taxon>Heterorhabditidae</taxon>
        <taxon>Heterorhabditis</taxon>
    </lineage>
</organism>
<dbReference type="WBParaSite" id="Hba_16509">
    <property type="protein sequence ID" value="Hba_16509"/>
    <property type="gene ID" value="Hba_16509"/>
</dbReference>
<dbReference type="PANTHER" id="PTHR13295">
    <property type="entry name" value="GLUTAMATE CYSTEINE LIGASE REGULATORY SUBUNIT"/>
    <property type="match status" value="1"/>
</dbReference>
<reference evidence="2" key="1">
    <citation type="submission" date="2016-11" db="UniProtKB">
        <authorList>
            <consortium name="WormBaseParasite"/>
        </authorList>
    </citation>
    <scope>IDENTIFICATION</scope>
</reference>